<keyword evidence="8" id="KW-1185">Reference proteome</keyword>
<dbReference type="PANTHER" id="PTHR17616">
    <property type="entry name" value="YES-ASSOCIATED PROTEIN YAP1 FAMILY MEMBER"/>
    <property type="match status" value="1"/>
</dbReference>
<dbReference type="PROSITE" id="PS01159">
    <property type="entry name" value="WW_DOMAIN_1"/>
    <property type="match status" value="1"/>
</dbReference>
<evidence type="ECO:0000313" key="8">
    <source>
        <dbReference type="Proteomes" id="UP000030693"/>
    </source>
</evidence>
<keyword evidence="3" id="KW-0963">Cytoplasm</keyword>
<dbReference type="GO" id="GO:0003713">
    <property type="term" value="F:transcription coactivator activity"/>
    <property type="evidence" value="ECO:0007669"/>
    <property type="project" value="TreeGrafter"/>
</dbReference>
<evidence type="ECO:0000256" key="3">
    <source>
        <dbReference type="ARBA" id="ARBA00022490"/>
    </source>
</evidence>
<proteinExistence type="predicted"/>
<comment type="subcellular location">
    <subcellularLocation>
        <location evidence="2">Cytoplasm</location>
    </subcellularLocation>
    <subcellularLocation>
        <location evidence="1">Nucleus</location>
    </subcellularLocation>
</comment>
<dbReference type="RefSeq" id="XP_009495898.1">
    <property type="nucleotide sequence ID" value="XM_009497623.1"/>
</dbReference>
<gene>
    <name evidence="7" type="ORF">H696_03765</name>
</gene>
<feature type="region of interest" description="Disordered" evidence="5">
    <location>
        <begin position="201"/>
        <end position="232"/>
    </location>
</feature>
<evidence type="ECO:0000256" key="1">
    <source>
        <dbReference type="ARBA" id="ARBA00004123"/>
    </source>
</evidence>
<dbReference type="SUPFAM" id="SSF51045">
    <property type="entry name" value="WW domain"/>
    <property type="match status" value="1"/>
</dbReference>
<dbReference type="GO" id="GO:0035329">
    <property type="term" value="P:hippo signaling"/>
    <property type="evidence" value="ECO:0007669"/>
    <property type="project" value="TreeGrafter"/>
</dbReference>
<dbReference type="eggNOG" id="KOG3209">
    <property type="taxonomic scope" value="Eukaryota"/>
</dbReference>
<dbReference type="CDD" id="cd00201">
    <property type="entry name" value="WW"/>
    <property type="match status" value="1"/>
</dbReference>
<feature type="region of interest" description="Disordered" evidence="5">
    <location>
        <begin position="245"/>
        <end position="300"/>
    </location>
</feature>
<dbReference type="PROSITE" id="PS50020">
    <property type="entry name" value="WW_DOMAIN_2"/>
    <property type="match status" value="1"/>
</dbReference>
<dbReference type="OrthoDB" id="2020426at2759"/>
<dbReference type="InterPro" id="IPR051583">
    <property type="entry name" value="YAP1"/>
</dbReference>
<evidence type="ECO:0000256" key="2">
    <source>
        <dbReference type="ARBA" id="ARBA00004496"/>
    </source>
</evidence>
<evidence type="ECO:0000313" key="7">
    <source>
        <dbReference type="EMBL" id="KCV69333.1"/>
    </source>
</evidence>
<organism evidence="7">
    <name type="scientific">Fonticula alba</name>
    <name type="common">Slime mold</name>
    <dbReference type="NCBI Taxonomy" id="691883"/>
    <lineage>
        <taxon>Eukaryota</taxon>
        <taxon>Rotosphaerida</taxon>
        <taxon>Fonticulaceae</taxon>
        <taxon>Fonticula</taxon>
    </lineage>
</organism>
<dbReference type="Pfam" id="PF00397">
    <property type="entry name" value="WW"/>
    <property type="match status" value="1"/>
</dbReference>
<dbReference type="EMBL" id="KB932206">
    <property type="protein sequence ID" value="KCV69333.1"/>
    <property type="molecule type" value="Genomic_DNA"/>
</dbReference>
<dbReference type="Proteomes" id="UP000030693">
    <property type="component" value="Unassembled WGS sequence"/>
</dbReference>
<dbReference type="STRING" id="691883.A0A058Z5W6"/>
<dbReference type="SMART" id="SM00456">
    <property type="entry name" value="WW"/>
    <property type="match status" value="1"/>
</dbReference>
<evidence type="ECO:0000256" key="4">
    <source>
        <dbReference type="ARBA" id="ARBA00023242"/>
    </source>
</evidence>
<dbReference type="PANTHER" id="PTHR17616:SF8">
    <property type="entry name" value="TRANSCRIPTIONAL COACTIVATOR YORKIE"/>
    <property type="match status" value="1"/>
</dbReference>
<dbReference type="OMA" id="RYADSYI"/>
<accession>A0A058Z5W6</accession>
<dbReference type="AlphaFoldDB" id="A0A058Z5W6"/>
<evidence type="ECO:0000256" key="5">
    <source>
        <dbReference type="SAM" id="MobiDB-lite"/>
    </source>
</evidence>
<sequence>MQLLIFLLPAFLAIGLFLLNLRRYLDMRHKSNVALRTKIMSSRLSAVGPSSPPFPPLGRHLLDDPSMAMSSTAAAAAAAATAAMLMAGIGPNMGGPSAAGAGPAAGYGDGLPSSAGPPGTPAGGAAAATLAAAGTRRASTDYFAKSSVYCASPNREYPRFSRSKVAPGGAGPPGPGTAAAAGAGRFAGPGYSPPLGIGADLHANGARAEDPGDLSGPLTSATEASDSDPCGVVISASSSSLGRFGMTPGTGVDRTVTYRRSPTGGLVAASGMSTGGPGSSSASSSAGNSRSASPPGMMMAGPGASGALGVAALGPVPSPGLGALSAAEDLLRPLPAGWQRARTLEGRVFFVDHNSRTTTWLDPRLGATSATMGPGAGPGPGTRAMTATAPATTTTPGASALPAGVGGMGLPRSESLDGPISAERYAFSPAIGSLDAGTPGEGLLPPRGPGVLGGGGWHGRGVSHGSGMGLVSEAQHLRTYSAGVPMVAIGHLPHNRPPASIGGGGSSSGGGAAVPAAGEGNQNPFSTGATTIITTTPASASAASIGGPGVAGVGAGGTGGTHHALGAGARRGTPGRGPGRAPSSALQRQRAAAAAATAAAAAGTPSAGMEQPAAGRTRLTPAPLQLAGLAPSTADQLEDDAFTRSPSENIRMMLAARQTSSSSSGSSDSSDASSTVLAIPSRAGPPTAGNKRHNGAYCDDLQASASSQEAELAEWLISTAPAATDAGSWLEQLAVAGGTGSSMAVRSRPVVAPAAPAAPAVPVATAAAGRPSLPSTPSIIPALDFPASASAASASASAAAAAAAAAVVVLPERPAAAIPRHMQALMTVPPGIGVMAPPGTSAATFLAPLPPPPPPPSLVVGDEFGLGLSREPTAECLLSLGGVGGATQALAAVVPAAEERADSRHSAPMGSVPMPAPLKQPPSQGPVMVRMTPGDDSVGLAAATSHQPLQHHAQTPLF</sequence>
<feature type="compositionally biased region" description="Low complexity" evidence="5">
    <location>
        <begin position="579"/>
        <end position="608"/>
    </location>
</feature>
<feature type="compositionally biased region" description="Pro residues" evidence="5">
    <location>
        <begin position="914"/>
        <end position="924"/>
    </location>
</feature>
<dbReference type="Gene3D" id="2.20.70.10">
    <property type="match status" value="1"/>
</dbReference>
<dbReference type="InterPro" id="IPR001202">
    <property type="entry name" value="WW_dom"/>
</dbReference>
<dbReference type="GO" id="GO:0005737">
    <property type="term" value="C:cytoplasm"/>
    <property type="evidence" value="ECO:0007669"/>
    <property type="project" value="UniProtKB-SubCell"/>
</dbReference>
<reference evidence="7" key="1">
    <citation type="submission" date="2013-04" db="EMBL/GenBank/DDBJ databases">
        <title>The Genome Sequence of Fonticula alba ATCC 38817.</title>
        <authorList>
            <consortium name="The Broad Institute Genomics Platform"/>
            <person name="Russ C."/>
            <person name="Cuomo C."/>
            <person name="Burger G."/>
            <person name="Gray M.W."/>
            <person name="Holland P.W.H."/>
            <person name="King N."/>
            <person name="Lang F.B.F."/>
            <person name="Roger A.J."/>
            <person name="Ruiz-Trillo I."/>
            <person name="Brown M."/>
            <person name="Walker B."/>
            <person name="Young S."/>
            <person name="Zeng Q."/>
            <person name="Gargeya S."/>
            <person name="Fitzgerald M."/>
            <person name="Haas B."/>
            <person name="Abouelleil A."/>
            <person name="Allen A.W."/>
            <person name="Alvarado L."/>
            <person name="Arachchi H.M."/>
            <person name="Berlin A.M."/>
            <person name="Chapman S.B."/>
            <person name="Gainer-Dewar J."/>
            <person name="Goldberg J."/>
            <person name="Griggs A."/>
            <person name="Gujja S."/>
            <person name="Hansen M."/>
            <person name="Howarth C."/>
            <person name="Imamovic A."/>
            <person name="Ireland A."/>
            <person name="Larimer J."/>
            <person name="McCowan C."/>
            <person name="Murphy C."/>
            <person name="Pearson M."/>
            <person name="Poon T.W."/>
            <person name="Priest M."/>
            <person name="Roberts A."/>
            <person name="Saif S."/>
            <person name="Shea T."/>
            <person name="Sisk P."/>
            <person name="Sykes S."/>
            <person name="Wortman J."/>
            <person name="Nusbaum C."/>
            <person name="Birren B."/>
        </authorList>
    </citation>
    <scope>NUCLEOTIDE SEQUENCE [LARGE SCALE GENOMIC DNA]</scope>
    <source>
        <strain evidence="7">ATCC 38817</strain>
    </source>
</reference>
<dbReference type="InterPro" id="IPR036020">
    <property type="entry name" value="WW_dom_sf"/>
</dbReference>
<feature type="region of interest" description="Disordered" evidence="5">
    <location>
        <begin position="656"/>
        <end position="695"/>
    </location>
</feature>
<evidence type="ECO:0000259" key="6">
    <source>
        <dbReference type="PROSITE" id="PS50020"/>
    </source>
</evidence>
<feature type="region of interest" description="Disordered" evidence="5">
    <location>
        <begin position="899"/>
        <end position="924"/>
    </location>
</feature>
<feature type="region of interest" description="Disordered" evidence="5">
    <location>
        <begin position="554"/>
        <end position="614"/>
    </location>
</feature>
<feature type="domain" description="WW" evidence="6">
    <location>
        <begin position="332"/>
        <end position="365"/>
    </location>
</feature>
<feature type="compositionally biased region" description="Low complexity" evidence="5">
    <location>
        <begin position="660"/>
        <end position="674"/>
    </location>
</feature>
<dbReference type="GO" id="GO:0005634">
    <property type="term" value="C:nucleus"/>
    <property type="evidence" value="ECO:0007669"/>
    <property type="project" value="UniProtKB-SubCell"/>
</dbReference>
<protein>
    <recommendedName>
        <fullName evidence="6">WW domain-containing protein</fullName>
    </recommendedName>
</protein>
<name>A0A058Z5W6_FONAL</name>
<feature type="compositionally biased region" description="Low complexity" evidence="5">
    <location>
        <begin position="279"/>
        <end position="300"/>
    </location>
</feature>
<dbReference type="GO" id="GO:0045944">
    <property type="term" value="P:positive regulation of transcription by RNA polymerase II"/>
    <property type="evidence" value="ECO:0007669"/>
    <property type="project" value="TreeGrafter"/>
</dbReference>
<feature type="compositionally biased region" description="Gly residues" evidence="5">
    <location>
        <begin position="501"/>
        <end position="512"/>
    </location>
</feature>
<keyword evidence="4" id="KW-0539">Nucleus</keyword>
<feature type="region of interest" description="Disordered" evidence="5">
    <location>
        <begin position="161"/>
        <end position="181"/>
    </location>
</feature>
<dbReference type="GeneID" id="20528490"/>
<feature type="compositionally biased region" description="Low complexity" evidence="5">
    <location>
        <begin position="561"/>
        <end position="572"/>
    </location>
</feature>
<feature type="region of interest" description="Disordered" evidence="5">
    <location>
        <begin position="499"/>
        <end position="529"/>
    </location>
</feature>